<dbReference type="PROSITE" id="PS51257">
    <property type="entry name" value="PROKAR_LIPOPROTEIN"/>
    <property type="match status" value="1"/>
</dbReference>
<proteinExistence type="predicted"/>
<reference evidence="3 4" key="1">
    <citation type="submission" date="2024-09" db="EMBL/GenBank/DDBJ databases">
        <title>Laminarin stimulates single cell rates of sulfate reduction while oxygen inhibits transcriptomic activity in coastal marine sediment.</title>
        <authorList>
            <person name="Lindsay M."/>
            <person name="Orcutt B."/>
            <person name="Emerson D."/>
            <person name="Stepanauskas R."/>
            <person name="D'Angelo T."/>
        </authorList>
    </citation>
    <scope>NUCLEOTIDE SEQUENCE [LARGE SCALE GENOMIC DNA]</scope>
    <source>
        <strain evidence="3">SAG AM-311-K15</strain>
    </source>
</reference>
<comment type="caution">
    <text evidence="3">The sequence shown here is derived from an EMBL/GenBank/DDBJ whole genome shotgun (WGS) entry which is preliminary data.</text>
</comment>
<name>A0ABV6Z585_UNCC1</name>
<evidence type="ECO:0000256" key="2">
    <source>
        <dbReference type="SAM" id="SignalP"/>
    </source>
</evidence>
<keyword evidence="4" id="KW-1185">Reference proteome</keyword>
<dbReference type="Proteomes" id="UP001594351">
    <property type="component" value="Unassembled WGS sequence"/>
</dbReference>
<keyword evidence="1 2" id="KW-0732">Signal</keyword>
<dbReference type="PANTHER" id="PTHR46580:SF4">
    <property type="entry name" value="ATP_GTP-BINDING PROTEIN"/>
    <property type="match status" value="1"/>
</dbReference>
<dbReference type="InterPro" id="IPR013517">
    <property type="entry name" value="FG-GAP"/>
</dbReference>
<dbReference type="PANTHER" id="PTHR46580">
    <property type="entry name" value="SENSOR KINASE-RELATED"/>
    <property type="match status" value="1"/>
</dbReference>
<dbReference type="EMBL" id="JBHPBY010000549">
    <property type="protein sequence ID" value="MFC1853608.1"/>
    <property type="molecule type" value="Genomic_DNA"/>
</dbReference>
<dbReference type="InterPro" id="IPR028994">
    <property type="entry name" value="Integrin_alpha_N"/>
</dbReference>
<protein>
    <submittedName>
        <fullName evidence="3">FG-GAP repeat domain-containing protein</fullName>
    </submittedName>
</protein>
<feature type="chain" id="PRO_5046712505" evidence="2">
    <location>
        <begin position="22"/>
        <end position="481"/>
    </location>
</feature>
<dbReference type="SUPFAM" id="SSF69318">
    <property type="entry name" value="Integrin alpha N-terminal domain"/>
    <property type="match status" value="2"/>
</dbReference>
<organism evidence="3 4">
    <name type="scientific">candidate division CSSED10-310 bacterium</name>
    <dbReference type="NCBI Taxonomy" id="2855610"/>
    <lineage>
        <taxon>Bacteria</taxon>
        <taxon>Bacteria division CSSED10-310</taxon>
    </lineage>
</organism>
<dbReference type="Pfam" id="PF13517">
    <property type="entry name" value="FG-GAP_3"/>
    <property type="match status" value="3"/>
</dbReference>
<evidence type="ECO:0000256" key="1">
    <source>
        <dbReference type="ARBA" id="ARBA00022729"/>
    </source>
</evidence>
<dbReference type="Gene3D" id="2.130.10.130">
    <property type="entry name" value="Integrin alpha, N-terminal"/>
    <property type="match status" value="2"/>
</dbReference>
<evidence type="ECO:0000313" key="3">
    <source>
        <dbReference type="EMBL" id="MFC1853608.1"/>
    </source>
</evidence>
<feature type="signal peptide" evidence="2">
    <location>
        <begin position="1"/>
        <end position="21"/>
    </location>
</feature>
<sequence>MFKTAIYSLLLSLSVCILLIACLDKTHDSDETVQVICSLNLTRNMIKQLAINTIRLSIVNQNGKTIWGPQDFNLHENEHGATMTEVAPGNNYLVYAQALQANGVRVCLGYSIFFNAVSGQQADAGTIDLSCVGDLYDSGQDFGNSFSYDVSLGDLDGDGDLDAFVADGYDNTQDQTNKVWFNDGQGIFSDSGQRLGNIHSRGVAMGDVDLDGDLDAITGEYGENGAPNKIWLNDGSGNFSDSGQNLSNGQTTSILLTDLDGDSDLDAFVGNALQPDKVWLNDGNGNFNDSGQNLGITNTNSMRVASGDLDGDGDQDVMVAGYYVVKVWLNDGSANFTEQQTISTYGTQGVSLGDVDGDSDLDAFFVNFVDANGDPAPNQVFLNDGNGQFTNSGQSLGNVRSFDASLCDFDQDGDLDAFVGNDNDSNRVWLNDGNGSFTDSGMQLAGSLSISIAPGDIDNDGDIDVFVANYGTPNKVFLNRF</sequence>
<accession>A0ABV6Z585</accession>
<gene>
    <name evidence="3" type="ORF">ACFL27_25765</name>
</gene>
<evidence type="ECO:0000313" key="4">
    <source>
        <dbReference type="Proteomes" id="UP001594351"/>
    </source>
</evidence>